<keyword evidence="1" id="KW-0479">Metal-binding</keyword>
<keyword evidence="3" id="KW-1185">Reference proteome</keyword>
<evidence type="ECO:0000256" key="1">
    <source>
        <dbReference type="PIRSR" id="PIRSR005902-1"/>
    </source>
</evidence>
<feature type="binding site" evidence="1">
    <location>
        <position position="88"/>
    </location>
    <ligand>
        <name>a divalent metal cation</name>
        <dbReference type="ChEBI" id="CHEBI:60240"/>
        <label>1</label>
    </ligand>
</feature>
<dbReference type="PANTHER" id="PTHR46124:SF2">
    <property type="entry name" value="D-AMINOACYL-TRNA DEACYLASE"/>
    <property type="match status" value="1"/>
</dbReference>
<evidence type="ECO:0000313" key="2">
    <source>
        <dbReference type="EMBL" id="QGG80385.1"/>
    </source>
</evidence>
<proteinExistence type="predicted"/>
<dbReference type="EMBL" id="CP045871">
    <property type="protein sequence ID" value="QGG80385.1"/>
    <property type="molecule type" value="Genomic_DNA"/>
</dbReference>
<dbReference type="Gene3D" id="3.20.20.140">
    <property type="entry name" value="Metal-dependent hydrolases"/>
    <property type="match status" value="1"/>
</dbReference>
<keyword evidence="2" id="KW-0378">Hydrolase</keyword>
<dbReference type="PANTHER" id="PTHR46124">
    <property type="entry name" value="D-AMINOACYL-TRNA DEACYLASE"/>
    <property type="match status" value="1"/>
</dbReference>
<sequence>MFDIAVNLADAQLRPRTEAILSQAWQARVSGLLALGTDLEESQYLFDQRWDSRVHLTAGTHPHYADQFAGGDAFEAMWQDPRCVAIGECGLDYYRMLSDRVTQQQVACVQLDAALRLGKPALMHDREASADLLSLVQARPGLRGVVHCFTGDRIALEGYLNAGLSIGLTAWCLDERRGQSLAAIVPHIPLDRLLIETDSPYLVPRTLKPRPRRNEPAFISHIAIGIAALRGEDPATLIDQTTANARALFQC</sequence>
<dbReference type="GO" id="GO:0016788">
    <property type="term" value="F:hydrolase activity, acting on ester bonds"/>
    <property type="evidence" value="ECO:0007669"/>
    <property type="project" value="InterPro"/>
</dbReference>
<dbReference type="GO" id="GO:0046872">
    <property type="term" value="F:metal ion binding"/>
    <property type="evidence" value="ECO:0007669"/>
    <property type="project" value="UniProtKB-KW"/>
</dbReference>
<organism evidence="2 3">
    <name type="scientific">Litorivicinus lipolyticus</name>
    <dbReference type="NCBI Taxonomy" id="418701"/>
    <lineage>
        <taxon>Bacteria</taxon>
        <taxon>Pseudomonadati</taxon>
        <taxon>Pseudomonadota</taxon>
        <taxon>Gammaproteobacteria</taxon>
        <taxon>Oceanospirillales</taxon>
        <taxon>Litorivicinaceae</taxon>
        <taxon>Litorivicinus</taxon>
    </lineage>
</organism>
<reference evidence="2 3" key="1">
    <citation type="submission" date="2019-11" db="EMBL/GenBank/DDBJ databases">
        <authorList>
            <person name="Khan S.A."/>
            <person name="Jeon C.O."/>
            <person name="Chun B.H."/>
        </authorList>
    </citation>
    <scope>NUCLEOTIDE SEQUENCE [LARGE SCALE GENOMIC DNA]</scope>
    <source>
        <strain evidence="2 3">IMCC 1097</strain>
    </source>
</reference>
<feature type="binding site" evidence="1">
    <location>
        <position position="124"/>
    </location>
    <ligand>
        <name>a divalent metal cation</name>
        <dbReference type="ChEBI" id="CHEBI:60240"/>
        <label>2</label>
    </ligand>
</feature>
<dbReference type="InterPro" id="IPR001130">
    <property type="entry name" value="TatD-like"/>
</dbReference>
<gene>
    <name evidence="2" type="ORF">GH975_07300</name>
</gene>
<dbReference type="SUPFAM" id="SSF51556">
    <property type="entry name" value="Metallo-dependent hydrolases"/>
    <property type="match status" value="1"/>
</dbReference>
<dbReference type="RefSeq" id="WP_153713889.1">
    <property type="nucleotide sequence ID" value="NZ_CP045871.1"/>
</dbReference>
<evidence type="ECO:0000313" key="3">
    <source>
        <dbReference type="Proteomes" id="UP000388235"/>
    </source>
</evidence>
<dbReference type="Proteomes" id="UP000388235">
    <property type="component" value="Chromosome"/>
</dbReference>
<feature type="binding site" evidence="1">
    <location>
        <position position="198"/>
    </location>
    <ligand>
        <name>a divalent metal cation</name>
        <dbReference type="ChEBI" id="CHEBI:60240"/>
        <label>1</label>
    </ligand>
</feature>
<dbReference type="Pfam" id="PF01026">
    <property type="entry name" value="TatD_DNase"/>
    <property type="match status" value="1"/>
</dbReference>
<dbReference type="PIRSF" id="PIRSF005902">
    <property type="entry name" value="DNase_TatD"/>
    <property type="match status" value="1"/>
</dbReference>
<feature type="binding site" evidence="1">
    <location>
        <position position="147"/>
    </location>
    <ligand>
        <name>a divalent metal cation</name>
        <dbReference type="ChEBI" id="CHEBI:60240"/>
        <label>2</label>
    </ligand>
</feature>
<dbReference type="GO" id="GO:0005829">
    <property type="term" value="C:cytosol"/>
    <property type="evidence" value="ECO:0007669"/>
    <property type="project" value="TreeGrafter"/>
</dbReference>
<protein>
    <submittedName>
        <fullName evidence="2">Hydrolase TatD</fullName>
    </submittedName>
</protein>
<dbReference type="CDD" id="cd01310">
    <property type="entry name" value="TatD_DNAse"/>
    <property type="match status" value="1"/>
</dbReference>
<dbReference type="InterPro" id="IPR032466">
    <property type="entry name" value="Metal_Hydrolase"/>
</dbReference>
<dbReference type="OrthoDB" id="9810005at2"/>
<accession>A0A5Q2QH89</accession>
<dbReference type="AlphaFoldDB" id="A0A5Q2QH89"/>
<name>A0A5Q2QH89_9GAMM</name>
<dbReference type="KEGG" id="llp:GH975_07300"/>